<dbReference type="Proteomes" id="UP000187429">
    <property type="component" value="Unassembled WGS sequence"/>
</dbReference>
<evidence type="ECO:0000313" key="4">
    <source>
        <dbReference type="Proteomes" id="UP000187429"/>
    </source>
</evidence>
<keyword evidence="4" id="KW-1185">Reference proteome</keyword>
<dbReference type="AlphaFoldDB" id="A0A1R1XKS9"/>
<dbReference type="OrthoDB" id="5558452at2759"/>
<accession>A0A1R1XKS9</accession>
<feature type="domain" description="Retrotransposon gag" evidence="1">
    <location>
        <begin position="122"/>
        <end position="202"/>
    </location>
</feature>
<dbReference type="InterPro" id="IPR005162">
    <property type="entry name" value="Retrotrans_gag_dom"/>
</dbReference>
<name>A0A1R1XKS9_9FUNG</name>
<evidence type="ECO:0000259" key="1">
    <source>
        <dbReference type="Pfam" id="PF03732"/>
    </source>
</evidence>
<dbReference type="EMBL" id="LSSM01004328">
    <property type="protein sequence ID" value="OMJ15208.1"/>
    <property type="molecule type" value="Genomic_DNA"/>
</dbReference>
<reference evidence="2" key="1">
    <citation type="submission" date="2017-01" db="EMBL/GenBank/DDBJ databases">
        <authorList>
            <person name="Mah S.A."/>
            <person name="Swanson W.J."/>
            <person name="Moy G.W."/>
            <person name="Vacquier V.D."/>
        </authorList>
    </citation>
    <scope>NUCLEOTIDE SEQUENCE [LARGE SCALE GENOMIC DNA]</scope>
    <source>
        <strain evidence="2">ID-206-W2</strain>
    </source>
</reference>
<reference evidence="4" key="2">
    <citation type="submission" date="2017-01" db="EMBL/GenBank/DDBJ databases">
        <authorList>
            <person name="Wang Y."/>
            <person name="White M."/>
            <person name="Kvist S."/>
            <person name="Moncalvo J.-M."/>
        </authorList>
    </citation>
    <scope>NUCLEOTIDE SEQUENCE [LARGE SCALE GENOMIC DNA]</scope>
    <source>
        <strain evidence="4">ID-206-W2</strain>
    </source>
</reference>
<evidence type="ECO:0000313" key="3">
    <source>
        <dbReference type="EMBL" id="OMJ22855.1"/>
    </source>
</evidence>
<dbReference type="Pfam" id="PF03732">
    <property type="entry name" value="Retrotrans_gag"/>
    <property type="match status" value="1"/>
</dbReference>
<comment type="caution">
    <text evidence="2">The sequence shown here is derived from an EMBL/GenBank/DDBJ whole genome shotgun (WGS) entry which is preliminary data.</text>
</comment>
<sequence>MNYNQNPNELMDVTEKGHTKIISIGRAQLEELTNYKADERANVLIKETQPTRQAQSDTFALYQRLENHLHQAENRSTYKPEIKIRDFTGNAEDEITLWLFSFSNWRMASRITEDKQLIATEVSHFLGNALAWFQSWATSSENPYDNYAEFEAAAKERYFNNQKKYQLRDLINDIKQRGSVNSYAKKFLNLRTTIGTMAKEALYRLI</sequence>
<gene>
    <name evidence="3" type="ORF">AYI69_g5232</name>
    <name evidence="2" type="ORF">AYI69_g8277</name>
</gene>
<evidence type="ECO:0000313" key="2">
    <source>
        <dbReference type="EMBL" id="OMJ15208.1"/>
    </source>
</evidence>
<proteinExistence type="predicted"/>
<protein>
    <recommendedName>
        <fullName evidence="1">Retrotransposon gag domain-containing protein</fullName>
    </recommendedName>
</protein>
<dbReference type="EMBL" id="LSSM01002149">
    <property type="protein sequence ID" value="OMJ22855.1"/>
    <property type="molecule type" value="Genomic_DNA"/>
</dbReference>
<organism evidence="2 4">
    <name type="scientific">Smittium culicis</name>
    <dbReference type="NCBI Taxonomy" id="133412"/>
    <lineage>
        <taxon>Eukaryota</taxon>
        <taxon>Fungi</taxon>
        <taxon>Fungi incertae sedis</taxon>
        <taxon>Zoopagomycota</taxon>
        <taxon>Kickxellomycotina</taxon>
        <taxon>Harpellomycetes</taxon>
        <taxon>Harpellales</taxon>
        <taxon>Legeriomycetaceae</taxon>
        <taxon>Smittium</taxon>
    </lineage>
</organism>